<keyword evidence="3" id="KW-1185">Reference proteome</keyword>
<evidence type="ECO:0000313" key="3">
    <source>
        <dbReference type="Proteomes" id="UP001341840"/>
    </source>
</evidence>
<sequence length="121" mass="13598">MWLLQMEDVYLAPVFHVGGKLVRNEDGVLVYEGGAVERFDSFDFDLVNFGDLGDAHVNEMREHILRNLEFANGEYHIYVEHAVSVPTPAEEPAPPAEETIVLDHDESSASSIWTSIFCNAF</sequence>
<accession>A0ABU6SKG6</accession>
<dbReference type="Proteomes" id="UP001341840">
    <property type="component" value="Unassembled WGS sequence"/>
</dbReference>
<reference evidence="2 3" key="1">
    <citation type="journal article" date="2023" name="Plants (Basel)">
        <title>Bridging the Gap: Combining Genomics and Transcriptomics Approaches to Understand Stylosanthes scabra, an Orphan Legume from the Brazilian Caatinga.</title>
        <authorList>
            <person name="Ferreira-Neto J.R.C."/>
            <person name="da Silva M.D."/>
            <person name="Binneck E."/>
            <person name="de Melo N.F."/>
            <person name="da Silva R.H."/>
            <person name="de Melo A.L.T.M."/>
            <person name="Pandolfi V."/>
            <person name="Bustamante F.O."/>
            <person name="Brasileiro-Vidal A.C."/>
            <person name="Benko-Iseppon A.M."/>
        </authorList>
    </citation>
    <scope>NUCLEOTIDE SEQUENCE [LARGE SCALE GENOMIC DNA]</scope>
    <source>
        <tissue evidence="2">Leaves</tissue>
    </source>
</reference>
<evidence type="ECO:0000259" key="1">
    <source>
        <dbReference type="Pfam" id="PF26130"/>
    </source>
</evidence>
<protein>
    <recommendedName>
        <fullName evidence="1">PB1-like domain-containing protein</fullName>
    </recommendedName>
</protein>
<name>A0ABU6SKG6_9FABA</name>
<comment type="caution">
    <text evidence="2">The sequence shown here is derived from an EMBL/GenBank/DDBJ whole genome shotgun (WGS) entry which is preliminary data.</text>
</comment>
<gene>
    <name evidence="2" type="ORF">PIB30_057034</name>
</gene>
<organism evidence="2 3">
    <name type="scientific">Stylosanthes scabra</name>
    <dbReference type="NCBI Taxonomy" id="79078"/>
    <lineage>
        <taxon>Eukaryota</taxon>
        <taxon>Viridiplantae</taxon>
        <taxon>Streptophyta</taxon>
        <taxon>Embryophyta</taxon>
        <taxon>Tracheophyta</taxon>
        <taxon>Spermatophyta</taxon>
        <taxon>Magnoliopsida</taxon>
        <taxon>eudicotyledons</taxon>
        <taxon>Gunneridae</taxon>
        <taxon>Pentapetalae</taxon>
        <taxon>rosids</taxon>
        <taxon>fabids</taxon>
        <taxon>Fabales</taxon>
        <taxon>Fabaceae</taxon>
        <taxon>Papilionoideae</taxon>
        <taxon>50 kb inversion clade</taxon>
        <taxon>dalbergioids sensu lato</taxon>
        <taxon>Dalbergieae</taxon>
        <taxon>Pterocarpus clade</taxon>
        <taxon>Stylosanthes</taxon>
    </lineage>
</organism>
<dbReference type="InterPro" id="IPR058594">
    <property type="entry name" value="PB1-like_dom_pln"/>
</dbReference>
<dbReference type="EMBL" id="JASCZI010060877">
    <property type="protein sequence ID" value="MED6136550.1"/>
    <property type="molecule type" value="Genomic_DNA"/>
</dbReference>
<feature type="domain" description="PB1-like" evidence="1">
    <location>
        <begin position="11"/>
        <end position="53"/>
    </location>
</feature>
<dbReference type="Pfam" id="PF26130">
    <property type="entry name" value="PB1-like"/>
    <property type="match status" value="1"/>
</dbReference>
<proteinExistence type="predicted"/>
<evidence type="ECO:0000313" key="2">
    <source>
        <dbReference type="EMBL" id="MED6136550.1"/>
    </source>
</evidence>